<dbReference type="RefSeq" id="WP_114956522.1">
    <property type="nucleotide sequence ID" value="NZ_JBHSJF010000006.1"/>
</dbReference>
<evidence type="ECO:0000256" key="2">
    <source>
        <dbReference type="ARBA" id="ARBA00023125"/>
    </source>
</evidence>
<reference evidence="6" key="1">
    <citation type="journal article" date="2019" name="Int. J. Syst. Evol. Microbiol.">
        <title>The Global Catalogue of Microorganisms (GCM) 10K type strain sequencing project: providing services to taxonomists for standard genome sequencing and annotation.</title>
        <authorList>
            <consortium name="The Broad Institute Genomics Platform"/>
            <consortium name="The Broad Institute Genome Sequencing Center for Infectious Disease"/>
            <person name="Wu L."/>
            <person name="Ma J."/>
        </authorList>
    </citation>
    <scope>NUCLEOTIDE SEQUENCE [LARGE SCALE GENOMIC DNA]</scope>
    <source>
        <strain evidence="6">CGMCC 1.16444</strain>
    </source>
</reference>
<dbReference type="PROSITE" id="PS50949">
    <property type="entry name" value="HTH_GNTR"/>
    <property type="match status" value="1"/>
</dbReference>
<dbReference type="EMBL" id="JBHSJF010000006">
    <property type="protein sequence ID" value="MFC5067918.1"/>
    <property type="molecule type" value="Genomic_DNA"/>
</dbReference>
<dbReference type="SMART" id="SM00345">
    <property type="entry name" value="HTH_GNTR"/>
    <property type="match status" value="1"/>
</dbReference>
<evidence type="ECO:0000256" key="3">
    <source>
        <dbReference type="ARBA" id="ARBA00023163"/>
    </source>
</evidence>
<dbReference type="InterPro" id="IPR011711">
    <property type="entry name" value="GntR_C"/>
</dbReference>
<dbReference type="Proteomes" id="UP001595796">
    <property type="component" value="Unassembled WGS sequence"/>
</dbReference>
<sequence>MAPLTDTTSPFARREILHPGAAPLSVSAIHAAIRNDIIVLRLRPGTRVSENELARRFGTSRTPVREALFKLVDEGLVDVWPQRGTFITHISLQAVRRTRFVREAMEVAILRRAAEQGLPKASLDAIDAALAEQEKSRDDPERFTNADDAFHRAFADGIDVGNVWSVLEREKAQFDRIRFLSLPNVTPVATLIAQHQAMVTAVRAGDIAAAEQATREHLSEVLKVAEALAATHPELFIKDA</sequence>
<dbReference type="InterPro" id="IPR008920">
    <property type="entry name" value="TF_FadR/GntR_C"/>
</dbReference>
<dbReference type="Gene3D" id="1.10.10.10">
    <property type="entry name" value="Winged helix-like DNA-binding domain superfamily/Winged helix DNA-binding domain"/>
    <property type="match status" value="1"/>
</dbReference>
<dbReference type="SUPFAM" id="SSF48008">
    <property type="entry name" value="GntR ligand-binding domain-like"/>
    <property type="match status" value="1"/>
</dbReference>
<gene>
    <name evidence="5" type="ORF">ACFPFW_07790</name>
</gene>
<keyword evidence="3" id="KW-0804">Transcription</keyword>
<keyword evidence="1" id="KW-0805">Transcription regulation</keyword>
<dbReference type="CDD" id="cd07377">
    <property type="entry name" value="WHTH_GntR"/>
    <property type="match status" value="1"/>
</dbReference>
<accession>A0ABV9Z268</accession>
<dbReference type="PANTHER" id="PTHR43537">
    <property type="entry name" value="TRANSCRIPTIONAL REGULATOR, GNTR FAMILY"/>
    <property type="match status" value="1"/>
</dbReference>
<comment type="caution">
    <text evidence="5">The sequence shown here is derived from an EMBL/GenBank/DDBJ whole genome shotgun (WGS) entry which is preliminary data.</text>
</comment>
<dbReference type="SMART" id="SM00895">
    <property type="entry name" value="FCD"/>
    <property type="match status" value="1"/>
</dbReference>
<feature type="domain" description="HTH gntR-type" evidence="4">
    <location>
        <begin position="23"/>
        <end position="90"/>
    </location>
</feature>
<evidence type="ECO:0000259" key="4">
    <source>
        <dbReference type="PROSITE" id="PS50949"/>
    </source>
</evidence>
<dbReference type="SUPFAM" id="SSF46785">
    <property type="entry name" value="Winged helix' DNA-binding domain"/>
    <property type="match status" value="1"/>
</dbReference>
<dbReference type="InterPro" id="IPR036388">
    <property type="entry name" value="WH-like_DNA-bd_sf"/>
</dbReference>
<evidence type="ECO:0000313" key="5">
    <source>
        <dbReference type="EMBL" id="MFC5067918.1"/>
    </source>
</evidence>
<dbReference type="Gene3D" id="1.20.120.530">
    <property type="entry name" value="GntR ligand-binding domain-like"/>
    <property type="match status" value="1"/>
</dbReference>
<dbReference type="InterPro" id="IPR036390">
    <property type="entry name" value="WH_DNA-bd_sf"/>
</dbReference>
<evidence type="ECO:0000256" key="1">
    <source>
        <dbReference type="ARBA" id="ARBA00023015"/>
    </source>
</evidence>
<proteinExistence type="predicted"/>
<keyword evidence="2" id="KW-0238">DNA-binding</keyword>
<dbReference type="Pfam" id="PF00392">
    <property type="entry name" value="GntR"/>
    <property type="match status" value="1"/>
</dbReference>
<dbReference type="PRINTS" id="PR00035">
    <property type="entry name" value="HTHGNTR"/>
</dbReference>
<keyword evidence="6" id="KW-1185">Reference proteome</keyword>
<organism evidence="5 6">
    <name type="scientific">Flaviflagellibacter deserti</name>
    <dbReference type="NCBI Taxonomy" id="2267266"/>
    <lineage>
        <taxon>Bacteria</taxon>
        <taxon>Pseudomonadati</taxon>
        <taxon>Pseudomonadota</taxon>
        <taxon>Alphaproteobacteria</taxon>
        <taxon>Hyphomicrobiales</taxon>
        <taxon>Flaviflagellibacter</taxon>
    </lineage>
</organism>
<name>A0ABV9Z268_9HYPH</name>
<dbReference type="PANTHER" id="PTHR43537:SF5">
    <property type="entry name" value="UXU OPERON TRANSCRIPTIONAL REGULATOR"/>
    <property type="match status" value="1"/>
</dbReference>
<dbReference type="InterPro" id="IPR000524">
    <property type="entry name" value="Tscrpt_reg_HTH_GntR"/>
</dbReference>
<dbReference type="Pfam" id="PF07729">
    <property type="entry name" value="FCD"/>
    <property type="match status" value="1"/>
</dbReference>
<evidence type="ECO:0000313" key="6">
    <source>
        <dbReference type="Proteomes" id="UP001595796"/>
    </source>
</evidence>
<protein>
    <submittedName>
        <fullName evidence="5">GntR family transcriptional regulator</fullName>
    </submittedName>
</protein>